<dbReference type="eggNOG" id="COG1802">
    <property type="taxonomic scope" value="Bacteria"/>
</dbReference>
<dbReference type="HOGENOM" id="CLU_1609607_0_0_11"/>
<evidence type="ECO:0000313" key="3">
    <source>
        <dbReference type="Proteomes" id="UP000006281"/>
    </source>
</evidence>
<organism evidence="2 3">
    <name type="scientific">Saccharothrix espanaensis (strain ATCC 51144 / DSM 44229 / JCM 9112 / NBRC 15066 / NRRL 15764)</name>
    <dbReference type="NCBI Taxonomy" id="1179773"/>
    <lineage>
        <taxon>Bacteria</taxon>
        <taxon>Bacillati</taxon>
        <taxon>Actinomycetota</taxon>
        <taxon>Actinomycetes</taxon>
        <taxon>Pseudonocardiales</taxon>
        <taxon>Pseudonocardiaceae</taxon>
        <taxon>Saccharothrix</taxon>
    </lineage>
</organism>
<evidence type="ECO:0000256" key="1">
    <source>
        <dbReference type="SAM" id="MobiDB-lite"/>
    </source>
</evidence>
<gene>
    <name evidence="2" type="ordered locus">BN6_55510</name>
</gene>
<name>K0JXY6_SACES</name>
<evidence type="ECO:0000313" key="2">
    <source>
        <dbReference type="EMBL" id="CCH32810.1"/>
    </source>
</evidence>
<dbReference type="KEGG" id="sesp:BN6_55510"/>
<dbReference type="EMBL" id="HE804045">
    <property type="protein sequence ID" value="CCH32810.1"/>
    <property type="molecule type" value="Genomic_DNA"/>
</dbReference>
<sequence>MRDRRSSASQCTVLPPHRFPDNDDARAWQSEVDSCRSVQPRTVIRVAAPTGGLPGSTVSGACPANPGTTALALLCPCPVAKRRPNSSAHSESAPDDSRTSTEDFAARIAPAVRELALPGWRPPGHGDNAALLRDDVAVHRAIYRCVHIPFMEDALISCDNLAAHV</sequence>
<protein>
    <submittedName>
        <fullName evidence="2">Uncharacterized protein</fullName>
    </submittedName>
</protein>
<dbReference type="PATRIC" id="fig|1179773.3.peg.5592"/>
<proteinExistence type="predicted"/>
<dbReference type="Proteomes" id="UP000006281">
    <property type="component" value="Chromosome"/>
</dbReference>
<feature type="region of interest" description="Disordered" evidence="1">
    <location>
        <begin position="81"/>
        <end position="101"/>
    </location>
</feature>
<reference evidence="2 3" key="1">
    <citation type="journal article" date="2012" name="BMC Genomics">
        <title>Complete genome sequence of Saccharothrix espanaensis DSM 44229T and comparison to the other completely sequenced Pseudonocardiaceae.</title>
        <authorList>
            <person name="Strobel T."/>
            <person name="Al-Dilaimi A."/>
            <person name="Blom J."/>
            <person name="Gessner A."/>
            <person name="Kalinowski J."/>
            <person name="Luzhetska M."/>
            <person name="Puhler A."/>
            <person name="Szczepanowski R."/>
            <person name="Bechthold A."/>
            <person name="Ruckert C."/>
        </authorList>
    </citation>
    <scope>NUCLEOTIDE SEQUENCE [LARGE SCALE GENOMIC DNA]</scope>
    <source>
        <strain evidence="3">ATCC 51144 / DSM 44229 / JCM 9112 / NBRC 15066 / NRRL 15764</strain>
    </source>
</reference>
<dbReference type="AlphaFoldDB" id="K0JXY6"/>
<feature type="region of interest" description="Disordered" evidence="1">
    <location>
        <begin position="1"/>
        <end position="22"/>
    </location>
</feature>
<keyword evidence="3" id="KW-1185">Reference proteome</keyword>
<accession>K0JXY6</accession>